<protein>
    <recommendedName>
        <fullName evidence="4">Nucleotide-diphospho-sugar transferase domain-containing protein</fullName>
    </recommendedName>
</protein>
<organism evidence="1 3">
    <name type="scientific">Mastigocoleus testarum BC008</name>
    <dbReference type="NCBI Taxonomy" id="371196"/>
    <lineage>
        <taxon>Bacteria</taxon>
        <taxon>Bacillati</taxon>
        <taxon>Cyanobacteriota</taxon>
        <taxon>Cyanophyceae</taxon>
        <taxon>Nostocales</taxon>
        <taxon>Hapalosiphonaceae</taxon>
        <taxon>Mastigocoleus</taxon>
    </lineage>
</organism>
<comment type="caution">
    <text evidence="1">The sequence shown here is derived from an EMBL/GenBank/DDBJ whole genome shotgun (WGS) entry which is preliminary data.</text>
</comment>
<gene>
    <name evidence="1" type="ORF">BC008_14555</name>
    <name evidence="2" type="ORF">BC008_15120</name>
</gene>
<dbReference type="SUPFAM" id="SSF53448">
    <property type="entry name" value="Nucleotide-diphospho-sugar transferases"/>
    <property type="match status" value="1"/>
</dbReference>
<evidence type="ECO:0000313" key="3">
    <source>
        <dbReference type="Proteomes" id="UP000053372"/>
    </source>
</evidence>
<name>A0A0V7ZGR6_9CYAN</name>
<keyword evidence="3" id="KW-1185">Reference proteome</keyword>
<dbReference type="Gene3D" id="3.90.550.10">
    <property type="entry name" value="Spore Coat Polysaccharide Biosynthesis Protein SpsA, Chain A"/>
    <property type="match status" value="1"/>
</dbReference>
<accession>A0A0V7ZGR6</accession>
<sequence>MSLYKLITSYNYLLLIKYIQLMQQEIQNMSQKDSGVITLAYGIPKYVEMAKTLARSLRLHSPNIPRAIVTDNQDDRELMELFDDIIPLRKEYGSNLRQKLHLDKYSPYEKTVYIDSDCIAVREINFFFELLKDRNFSVPGENLLKPGHKDSFIDVDFVLTHFGLEALPQFNGGLFYFNKNETANLVFDTARDILNDWKKLGFSEWRSDGPNDERIFAIAMTLHKETMFQDKGQMMCTPIGLKGHFDIDVFTGKSTFQKYDKVVSPAIVHFACVWGEHPVYSREVLKLKNISSGKENNIESGILSAIKYRFGYQIAFVRYLVYRVPKKPKYFISMAKRIWKKVFS</sequence>
<proteinExistence type="predicted"/>
<reference evidence="1 3" key="1">
    <citation type="journal article" date="2015" name="Genome Announc.">
        <title>Draft Genome of the Euendolithic (true boring) Cyanobacterium Mastigocoleus testarum strain BC008.</title>
        <authorList>
            <person name="Guida B.S."/>
            <person name="Garcia-Pichel F."/>
        </authorList>
    </citation>
    <scope>NUCLEOTIDE SEQUENCE [LARGE SCALE GENOMIC DNA]</scope>
    <source>
        <strain evidence="1 3">BC008</strain>
    </source>
</reference>
<evidence type="ECO:0000313" key="2">
    <source>
        <dbReference type="EMBL" id="KST63783.1"/>
    </source>
</evidence>
<evidence type="ECO:0008006" key="4">
    <source>
        <dbReference type="Google" id="ProtNLM"/>
    </source>
</evidence>
<dbReference type="Proteomes" id="UP000053372">
    <property type="component" value="Unassembled WGS sequence"/>
</dbReference>
<dbReference type="EMBL" id="LMTZ01000134">
    <property type="protein sequence ID" value="KST63675.1"/>
    <property type="molecule type" value="Genomic_DNA"/>
</dbReference>
<evidence type="ECO:0000313" key="1">
    <source>
        <dbReference type="EMBL" id="KST63675.1"/>
    </source>
</evidence>
<dbReference type="AlphaFoldDB" id="A0A0V7ZGR6"/>
<dbReference type="InterPro" id="IPR029044">
    <property type="entry name" value="Nucleotide-diphossugar_trans"/>
</dbReference>
<dbReference type="EMBL" id="LMTZ01000132">
    <property type="protein sequence ID" value="KST63783.1"/>
    <property type="molecule type" value="Genomic_DNA"/>
</dbReference>